<dbReference type="Proteomes" id="UP000595140">
    <property type="component" value="Unassembled WGS sequence"/>
</dbReference>
<dbReference type="EMBL" id="OOIL02000230">
    <property type="protein sequence ID" value="VFQ62599.1"/>
    <property type="molecule type" value="Genomic_DNA"/>
</dbReference>
<dbReference type="AlphaFoldDB" id="A0A484KHT3"/>
<evidence type="ECO:0000313" key="2">
    <source>
        <dbReference type="Proteomes" id="UP000595140"/>
    </source>
</evidence>
<organism evidence="1 2">
    <name type="scientific">Cuscuta campestris</name>
    <dbReference type="NCBI Taxonomy" id="132261"/>
    <lineage>
        <taxon>Eukaryota</taxon>
        <taxon>Viridiplantae</taxon>
        <taxon>Streptophyta</taxon>
        <taxon>Embryophyta</taxon>
        <taxon>Tracheophyta</taxon>
        <taxon>Spermatophyta</taxon>
        <taxon>Magnoliopsida</taxon>
        <taxon>eudicotyledons</taxon>
        <taxon>Gunneridae</taxon>
        <taxon>Pentapetalae</taxon>
        <taxon>asterids</taxon>
        <taxon>lamiids</taxon>
        <taxon>Solanales</taxon>
        <taxon>Convolvulaceae</taxon>
        <taxon>Cuscuteae</taxon>
        <taxon>Cuscuta</taxon>
        <taxon>Cuscuta subgen. Grammica</taxon>
        <taxon>Cuscuta sect. Cleistogrammica</taxon>
    </lineage>
</organism>
<proteinExistence type="predicted"/>
<protein>
    <submittedName>
        <fullName evidence="1">Uncharacterized protein</fullName>
    </submittedName>
</protein>
<evidence type="ECO:0000313" key="1">
    <source>
        <dbReference type="EMBL" id="VFQ62599.1"/>
    </source>
</evidence>
<gene>
    <name evidence="1" type="ORF">CCAM_LOCUS4375</name>
</gene>
<keyword evidence="2" id="KW-1185">Reference proteome</keyword>
<reference evidence="1 2" key="1">
    <citation type="submission" date="2018-04" db="EMBL/GenBank/DDBJ databases">
        <authorList>
            <person name="Vogel A."/>
        </authorList>
    </citation>
    <scope>NUCLEOTIDE SEQUENCE [LARGE SCALE GENOMIC DNA]</scope>
</reference>
<sequence length="74" mass="8050">MIWNSKGCGSLEILFSLWWSTDIPGGDCGGLFFAQFFLWRCLEAIDVAGPARPPAATTTTTGFGAIAFSFINLW</sequence>
<accession>A0A484KHT3</accession>
<name>A0A484KHT3_9ASTE</name>